<evidence type="ECO:0000256" key="1">
    <source>
        <dbReference type="SAM" id="MobiDB-lite"/>
    </source>
</evidence>
<feature type="compositionally biased region" description="Basic residues" evidence="1">
    <location>
        <begin position="52"/>
        <end position="65"/>
    </location>
</feature>
<protein>
    <recommendedName>
        <fullName evidence="4">H-NS histone family protein</fullName>
    </recommendedName>
</protein>
<dbReference type="Proteomes" id="UP000494119">
    <property type="component" value="Unassembled WGS sequence"/>
</dbReference>
<accession>A0A6J5G8B8</accession>
<keyword evidence="3" id="KW-1185">Reference proteome</keyword>
<name>A0A6J5G8B8_9BURK</name>
<feature type="region of interest" description="Disordered" evidence="1">
    <location>
        <begin position="48"/>
        <end position="91"/>
    </location>
</feature>
<evidence type="ECO:0000313" key="3">
    <source>
        <dbReference type="Proteomes" id="UP000494119"/>
    </source>
</evidence>
<dbReference type="AlphaFoldDB" id="A0A6J5G8B8"/>
<proteinExistence type="predicted"/>
<sequence>MATYLELLAEKRALDARIEAMRAEAAQEALAAARAAIAEFGFTPEDLFGKARQQKRPLRSPRRKRPDAPDGAAAQAPDQANFDLFGDSAGH</sequence>
<dbReference type="RefSeq" id="WP_175196010.1">
    <property type="nucleotide sequence ID" value="NZ_CADIKL010000016.1"/>
</dbReference>
<gene>
    <name evidence="2" type="ORF">LMG28688_03562</name>
</gene>
<reference evidence="2 3" key="1">
    <citation type="submission" date="2020-04" db="EMBL/GenBank/DDBJ databases">
        <authorList>
            <person name="De Canck E."/>
        </authorList>
    </citation>
    <scope>NUCLEOTIDE SEQUENCE [LARGE SCALE GENOMIC DNA]</scope>
    <source>
        <strain evidence="2 3">LMG 28688</strain>
    </source>
</reference>
<dbReference type="EMBL" id="CADIKL010000016">
    <property type="protein sequence ID" value="CAB3792620.1"/>
    <property type="molecule type" value="Genomic_DNA"/>
</dbReference>
<evidence type="ECO:0008006" key="4">
    <source>
        <dbReference type="Google" id="ProtNLM"/>
    </source>
</evidence>
<feature type="compositionally biased region" description="Low complexity" evidence="1">
    <location>
        <begin position="69"/>
        <end position="80"/>
    </location>
</feature>
<evidence type="ECO:0000313" key="2">
    <source>
        <dbReference type="EMBL" id="CAB3792620.1"/>
    </source>
</evidence>
<organism evidence="2 3">
    <name type="scientific">Paraburkholderia caffeinitolerans</name>
    <dbReference type="NCBI Taxonomy" id="1723730"/>
    <lineage>
        <taxon>Bacteria</taxon>
        <taxon>Pseudomonadati</taxon>
        <taxon>Pseudomonadota</taxon>
        <taxon>Betaproteobacteria</taxon>
        <taxon>Burkholderiales</taxon>
        <taxon>Burkholderiaceae</taxon>
        <taxon>Paraburkholderia</taxon>
    </lineage>
</organism>